<feature type="region of interest" description="Disordered" evidence="1">
    <location>
        <begin position="36"/>
        <end position="58"/>
    </location>
</feature>
<dbReference type="OrthoDB" id="3598799at2759"/>
<evidence type="ECO:0000256" key="1">
    <source>
        <dbReference type="SAM" id="MobiDB-lite"/>
    </source>
</evidence>
<reference evidence="2 3" key="1">
    <citation type="submission" date="2014-02" db="EMBL/GenBank/DDBJ databases">
        <title>The genome sequence of the entomopathogenic fungus Metarhizium robertsii ARSEF 2575.</title>
        <authorList>
            <person name="Giuliano Garisto Donzelli B."/>
            <person name="Roe B.A."/>
            <person name="Macmil S.L."/>
            <person name="Krasnoff S.B."/>
            <person name="Gibson D.M."/>
        </authorList>
    </citation>
    <scope>NUCLEOTIDE SEQUENCE [LARGE SCALE GENOMIC DNA]</scope>
    <source>
        <strain evidence="2 3">ARSEF 2575</strain>
    </source>
</reference>
<dbReference type="HOGENOM" id="CLU_1190157_0_0_1"/>
<name>A0A0A1V5N3_9HYPO</name>
<dbReference type="EMBL" id="JELW01000001">
    <property type="protein sequence ID" value="EXV05474.1"/>
    <property type="molecule type" value="Genomic_DNA"/>
</dbReference>
<accession>A0A0A1V5N3</accession>
<dbReference type="Proteomes" id="UP000030151">
    <property type="component" value="Unassembled WGS sequence"/>
</dbReference>
<feature type="compositionally biased region" description="Polar residues" evidence="1">
    <location>
        <begin position="42"/>
        <end position="58"/>
    </location>
</feature>
<evidence type="ECO:0000313" key="3">
    <source>
        <dbReference type="Proteomes" id="UP000030151"/>
    </source>
</evidence>
<proteinExistence type="predicted"/>
<organism evidence="2 3">
    <name type="scientific">Metarhizium robertsii</name>
    <dbReference type="NCBI Taxonomy" id="568076"/>
    <lineage>
        <taxon>Eukaryota</taxon>
        <taxon>Fungi</taxon>
        <taxon>Dikarya</taxon>
        <taxon>Ascomycota</taxon>
        <taxon>Pezizomycotina</taxon>
        <taxon>Sordariomycetes</taxon>
        <taxon>Hypocreomycetidae</taxon>
        <taxon>Hypocreales</taxon>
        <taxon>Clavicipitaceae</taxon>
        <taxon>Metarhizium</taxon>
    </lineage>
</organism>
<comment type="caution">
    <text evidence="2">The sequence shown here is derived from an EMBL/GenBank/DDBJ whole genome shotgun (WGS) entry which is preliminary data.</text>
</comment>
<dbReference type="AlphaFoldDB" id="A0A0A1V5N3"/>
<gene>
    <name evidence="2" type="ORF">X797_000189</name>
</gene>
<sequence>MAPLTRKRKLLKHDEIEDTAVAGSDLEQDASTSLPSLLRCTGGQNPRTTLSQDDGASLPLQTSATYSRVAKKAKINTQDARRDLEKTARDLQAQIKTRIICHAASYPGQTGIANDSYHKAIRTLDGFRVLMKDYEELSKRENNIRMPSCARWKQDGMDLQLLSASLMGHSMKCAEQNIIPNASRISTNIGNDDIDHIAAELLQETWQQKTGETWGNTTEGILQALFGLAVFLP</sequence>
<protein>
    <submittedName>
        <fullName evidence="2">Uncharacterized protein</fullName>
    </submittedName>
</protein>
<evidence type="ECO:0000313" key="2">
    <source>
        <dbReference type="EMBL" id="EXV05474.1"/>
    </source>
</evidence>